<feature type="disulfide bond" evidence="6">
    <location>
        <begin position="29"/>
        <end position="93"/>
    </location>
</feature>
<comment type="caution">
    <text evidence="7">The sequence shown here is derived from an EMBL/GenBank/DDBJ whole genome shotgun (WGS) entry which is preliminary data.</text>
</comment>
<dbReference type="InterPro" id="IPR009030">
    <property type="entry name" value="Growth_fac_rcpt_cys_sf"/>
</dbReference>
<dbReference type="GO" id="GO:0016020">
    <property type="term" value="C:membrane"/>
    <property type="evidence" value="ECO:0007669"/>
    <property type="project" value="InterPro"/>
</dbReference>
<evidence type="ECO:0000256" key="2">
    <source>
        <dbReference type="ARBA" id="ARBA00022729"/>
    </source>
</evidence>
<dbReference type="GO" id="GO:0005509">
    <property type="term" value="F:calcium ion binding"/>
    <property type="evidence" value="ECO:0007669"/>
    <property type="project" value="InterPro"/>
</dbReference>
<dbReference type="FunFam" id="3.10.250.10:FF:000001">
    <property type="entry name" value="Lysyl oxidase 4 isoform X1"/>
    <property type="match status" value="1"/>
</dbReference>
<dbReference type="InterPro" id="IPR024731">
    <property type="entry name" value="NELL2-like_EGF"/>
</dbReference>
<dbReference type="InterPro" id="IPR001190">
    <property type="entry name" value="SRCR"/>
</dbReference>
<dbReference type="Pfam" id="PF00078">
    <property type="entry name" value="RVT_1"/>
    <property type="match status" value="1"/>
</dbReference>
<evidence type="ECO:0000256" key="5">
    <source>
        <dbReference type="PROSITE-ProRule" id="PRU00076"/>
    </source>
</evidence>
<evidence type="ECO:0000313" key="8">
    <source>
        <dbReference type="Proteomes" id="UP001152795"/>
    </source>
</evidence>
<dbReference type="InterPro" id="IPR043502">
    <property type="entry name" value="DNA/RNA_pol_sf"/>
</dbReference>
<dbReference type="SMART" id="SM00181">
    <property type="entry name" value="EGF"/>
    <property type="match status" value="3"/>
</dbReference>
<dbReference type="PROSITE" id="PS01186">
    <property type="entry name" value="EGF_2"/>
    <property type="match status" value="2"/>
</dbReference>
<dbReference type="SUPFAM" id="SSF56487">
    <property type="entry name" value="SRCR-like"/>
    <property type="match status" value="1"/>
</dbReference>
<dbReference type="Gene3D" id="2.10.25.10">
    <property type="entry name" value="Laminin"/>
    <property type="match status" value="3"/>
</dbReference>
<feature type="disulfide bond" evidence="6">
    <location>
        <begin position="42"/>
        <end position="103"/>
    </location>
</feature>
<protein>
    <submittedName>
        <fullName evidence="7">RNA-directed DNA polymerase from transposon BS</fullName>
    </submittedName>
</protein>
<dbReference type="InterPro" id="IPR049883">
    <property type="entry name" value="NOTCH1_EGF-like"/>
</dbReference>
<keyword evidence="7" id="KW-0548">Nucleotidyltransferase</keyword>
<dbReference type="GO" id="GO:0003964">
    <property type="term" value="F:RNA-directed DNA polymerase activity"/>
    <property type="evidence" value="ECO:0007669"/>
    <property type="project" value="UniProtKB-KW"/>
</dbReference>
<gene>
    <name evidence="7" type="ORF">PACLA_8A012262</name>
</gene>
<feature type="non-terminal residue" evidence="7">
    <location>
        <position position="1"/>
    </location>
</feature>
<dbReference type="Gene3D" id="3.10.250.10">
    <property type="entry name" value="SRCR-like domain"/>
    <property type="match status" value="1"/>
</dbReference>
<organism evidence="7 8">
    <name type="scientific">Paramuricea clavata</name>
    <name type="common">Red gorgonian</name>
    <name type="synonym">Violescent sea-whip</name>
    <dbReference type="NCBI Taxonomy" id="317549"/>
    <lineage>
        <taxon>Eukaryota</taxon>
        <taxon>Metazoa</taxon>
        <taxon>Cnidaria</taxon>
        <taxon>Anthozoa</taxon>
        <taxon>Octocorallia</taxon>
        <taxon>Malacalcyonacea</taxon>
        <taxon>Plexauridae</taxon>
        <taxon>Paramuricea</taxon>
    </lineage>
</organism>
<evidence type="ECO:0000313" key="7">
    <source>
        <dbReference type="EMBL" id="CAB4021728.1"/>
    </source>
</evidence>
<dbReference type="Pfam" id="PF07645">
    <property type="entry name" value="EGF_CA"/>
    <property type="match status" value="1"/>
</dbReference>
<reference evidence="7" key="1">
    <citation type="submission" date="2020-04" db="EMBL/GenBank/DDBJ databases">
        <authorList>
            <person name="Alioto T."/>
            <person name="Alioto T."/>
            <person name="Gomez Garrido J."/>
        </authorList>
    </citation>
    <scope>NUCLEOTIDE SEQUENCE</scope>
    <source>
        <strain evidence="7">A484AB</strain>
    </source>
</reference>
<dbReference type="Pfam" id="PF12947">
    <property type="entry name" value="EGF_3"/>
    <property type="match status" value="2"/>
</dbReference>
<dbReference type="InterPro" id="IPR000742">
    <property type="entry name" value="EGF"/>
</dbReference>
<dbReference type="InterPro" id="IPR000477">
    <property type="entry name" value="RT_dom"/>
</dbReference>
<evidence type="ECO:0000256" key="1">
    <source>
        <dbReference type="ARBA" id="ARBA00022536"/>
    </source>
</evidence>
<dbReference type="PROSITE" id="PS50026">
    <property type="entry name" value="EGF_3"/>
    <property type="match status" value="3"/>
</dbReference>
<dbReference type="Pfam" id="PF00530">
    <property type="entry name" value="SRCR"/>
    <property type="match status" value="1"/>
</dbReference>
<name>A0A7D9KWN6_PARCT</name>
<dbReference type="InterPro" id="IPR000152">
    <property type="entry name" value="EGF-type_Asp/Asn_hydroxyl_site"/>
</dbReference>
<sequence length="574" mass="63817">VSVRLRGPSSSNGTGRVEILYNGRWGTICHYSWDINDANVVCRQLGYKNALRALRGYQVPDGTGQIWLNYVRCTGKEENLISCSHNGWGNTYCNHYQDAGVECSLTDVDECARGLDNCGSNSQCINTDGSFVCRCNYGYTGNGVYCYDINECSLSIDNCHSNASCSNIGGSFFCTCESGYTGNGTFCQEIDECSLSVDDCHPNSNCTNIDGSFLCICDEEFSGNETLCQGASSSSVDWFQSYLSDRYQVTRIGQSTSSPLLVKHGVPQGSILGPLLFTIYMNDLPKVVSNCDVESYVDDTKTFISFSLSEANLGLLSLSQDLRNIAEWCCSNKLLINPLKTEFMIFGMEKSIKNLPNLSIPFLGKILTPVTVCKDLGLTLDATLTFDDHINSLTSTLTSSLCQINRVRHLFNKNALLVMINCIVFSKLYYCSTVWSGTTQKNVKKLQQVQNFAARIVTGTRTYDHITPALDKLGWLSVNDSLLYRNAIMMYKIVHGLAPAYLSSKLVIRSQVHNHFTRQTNDLNILRCRTSKAKRSFFNHAALLWNSFDLSTRNISTLGGFKKAVRTELINRQN</sequence>
<dbReference type="Proteomes" id="UP001152795">
    <property type="component" value="Unassembled WGS sequence"/>
</dbReference>
<keyword evidence="2" id="KW-0732">Signal</keyword>
<dbReference type="InterPro" id="IPR036772">
    <property type="entry name" value="SRCR-like_dom_sf"/>
</dbReference>
<proteinExistence type="predicted"/>
<keyword evidence="7" id="KW-0695">RNA-directed DNA polymerase</keyword>
<keyword evidence="4 6" id="KW-1015">Disulfide bond</keyword>
<dbReference type="PROSITE" id="PS00010">
    <property type="entry name" value="ASX_HYDROXYL"/>
    <property type="match status" value="3"/>
</dbReference>
<dbReference type="OrthoDB" id="536948at2759"/>
<dbReference type="PANTHER" id="PTHR33332">
    <property type="entry name" value="REVERSE TRANSCRIPTASE DOMAIN-CONTAINING PROTEIN"/>
    <property type="match status" value="1"/>
</dbReference>
<dbReference type="FunFam" id="2.10.25.10:FF:000038">
    <property type="entry name" value="Fibrillin 2"/>
    <property type="match status" value="3"/>
</dbReference>
<dbReference type="AlphaFoldDB" id="A0A7D9KWN6"/>
<dbReference type="PROSITE" id="PS01187">
    <property type="entry name" value="EGF_CA"/>
    <property type="match status" value="2"/>
</dbReference>
<dbReference type="PROSITE" id="PS50287">
    <property type="entry name" value="SRCR_2"/>
    <property type="match status" value="1"/>
</dbReference>
<dbReference type="PRINTS" id="PR00258">
    <property type="entry name" value="SPERACTRCPTR"/>
</dbReference>
<dbReference type="SMART" id="SM00202">
    <property type="entry name" value="SR"/>
    <property type="match status" value="1"/>
</dbReference>
<dbReference type="SMART" id="SM00179">
    <property type="entry name" value="EGF_CA"/>
    <property type="match status" value="3"/>
</dbReference>
<dbReference type="EMBL" id="CACRXK020011587">
    <property type="protein sequence ID" value="CAB4021728.1"/>
    <property type="molecule type" value="Genomic_DNA"/>
</dbReference>
<evidence type="ECO:0000256" key="3">
    <source>
        <dbReference type="ARBA" id="ARBA00022737"/>
    </source>
</evidence>
<feature type="disulfide bond" evidence="6">
    <location>
        <begin position="73"/>
        <end position="83"/>
    </location>
</feature>
<keyword evidence="1 5" id="KW-0245">EGF-like domain</keyword>
<accession>A0A7D9KWN6</accession>
<keyword evidence="3" id="KW-0677">Repeat</keyword>
<dbReference type="SUPFAM" id="SSF56672">
    <property type="entry name" value="DNA/RNA polymerases"/>
    <property type="match status" value="1"/>
</dbReference>
<comment type="caution">
    <text evidence="5">Lacks conserved residue(s) required for the propagation of feature annotation.</text>
</comment>
<dbReference type="CDD" id="cd00054">
    <property type="entry name" value="EGF_CA"/>
    <property type="match status" value="3"/>
</dbReference>
<evidence type="ECO:0000256" key="6">
    <source>
        <dbReference type="PROSITE-ProRule" id="PRU00196"/>
    </source>
</evidence>
<dbReference type="InterPro" id="IPR018097">
    <property type="entry name" value="EGF_Ca-bd_CS"/>
</dbReference>
<keyword evidence="8" id="KW-1185">Reference proteome</keyword>
<evidence type="ECO:0000256" key="4">
    <source>
        <dbReference type="ARBA" id="ARBA00023157"/>
    </source>
</evidence>
<keyword evidence="7" id="KW-0808">Transferase</keyword>
<dbReference type="SUPFAM" id="SSF57184">
    <property type="entry name" value="Growth factor receptor domain"/>
    <property type="match status" value="1"/>
</dbReference>
<dbReference type="InterPro" id="IPR001881">
    <property type="entry name" value="EGF-like_Ca-bd_dom"/>
</dbReference>